<proteinExistence type="predicted"/>
<dbReference type="PANTHER" id="PTHR43252">
    <property type="entry name" value="TRANSCRIPTIONAL REGULATOR YQJI"/>
    <property type="match status" value="1"/>
</dbReference>
<sequence>MKHCRRVLTRHRPPPCPMRASRRAGGEAEVLARGRKFSADDLQLLLLALIAERACHGYELIKELAVLSNGYYSPSPGVAYPALSSLEATGHVAAASDGKRRRYSITDAGRERLAEGRERAQLMLAKLVHIGRKMELARRAYAGEEIGEDGAAGWTKELIDARRALKRALLLRDQAAPDEQRRIAAILQRATDEIVGAENSTGD</sequence>
<dbReference type="InterPro" id="IPR005149">
    <property type="entry name" value="Tscrpt_reg_PadR_N"/>
</dbReference>
<feature type="compositionally biased region" description="Basic residues" evidence="1">
    <location>
        <begin position="1"/>
        <end position="13"/>
    </location>
</feature>
<accession>A0A344UDC0</accession>
<feature type="region of interest" description="Disordered" evidence="1">
    <location>
        <begin position="1"/>
        <end position="24"/>
    </location>
</feature>
<dbReference type="Pfam" id="PF03551">
    <property type="entry name" value="PadR"/>
    <property type="match status" value="1"/>
</dbReference>
<feature type="domain" description="Transcription regulator PadR N-terminal" evidence="2">
    <location>
        <begin position="46"/>
        <end position="115"/>
    </location>
</feature>
<evidence type="ECO:0000313" key="3">
    <source>
        <dbReference type="EMBL" id="AXE33268.1"/>
    </source>
</evidence>
<evidence type="ECO:0000256" key="1">
    <source>
        <dbReference type="SAM" id="MobiDB-lite"/>
    </source>
</evidence>
<evidence type="ECO:0000259" key="2">
    <source>
        <dbReference type="Pfam" id="PF03551"/>
    </source>
</evidence>
<dbReference type="KEGG" id="chrb:DK843_02405"/>
<organism evidence="3 4">
    <name type="scientific">Chromobacterium phragmitis</name>
    <dbReference type="NCBI Taxonomy" id="2202141"/>
    <lineage>
        <taxon>Bacteria</taxon>
        <taxon>Pseudomonadati</taxon>
        <taxon>Pseudomonadota</taxon>
        <taxon>Betaproteobacteria</taxon>
        <taxon>Neisseriales</taxon>
        <taxon>Chromobacteriaceae</taxon>
        <taxon>Chromobacterium</taxon>
    </lineage>
</organism>
<dbReference type="Gene3D" id="1.10.10.10">
    <property type="entry name" value="Winged helix-like DNA-binding domain superfamily/Winged helix DNA-binding domain"/>
    <property type="match status" value="1"/>
</dbReference>
<gene>
    <name evidence="3" type="ORF">DK843_02405</name>
</gene>
<reference evidence="3 4" key="1">
    <citation type="submission" date="2018-05" db="EMBL/GenBank/DDBJ databases">
        <title>Genome sequencing, assembly and analysis of the novel insecticidal bacterium, Chromobacterium phragmitis.</title>
        <authorList>
            <person name="Sparks M.E."/>
            <person name="Blackburn M.B."/>
            <person name="Gundersen-Rindal D.E."/>
        </authorList>
    </citation>
    <scope>NUCLEOTIDE SEQUENCE [LARGE SCALE GENOMIC DNA]</scope>
    <source>
        <strain evidence="3">IIBBL 274-1</strain>
    </source>
</reference>
<name>A0A344UDC0_9NEIS</name>
<dbReference type="SUPFAM" id="SSF46785">
    <property type="entry name" value="Winged helix' DNA-binding domain"/>
    <property type="match status" value="1"/>
</dbReference>
<dbReference type="AlphaFoldDB" id="A0A344UDC0"/>
<dbReference type="EMBL" id="CP029554">
    <property type="protein sequence ID" value="AXE33268.1"/>
    <property type="molecule type" value="Genomic_DNA"/>
</dbReference>
<dbReference type="PANTHER" id="PTHR43252:SF7">
    <property type="entry name" value="TRANSCRIPTIONAL REGULATOR YQJI"/>
    <property type="match status" value="1"/>
</dbReference>
<protein>
    <submittedName>
        <fullName evidence="3">PadR family transcriptional regulator</fullName>
    </submittedName>
</protein>
<evidence type="ECO:0000313" key="4">
    <source>
        <dbReference type="Proteomes" id="UP000252038"/>
    </source>
</evidence>
<dbReference type="InterPro" id="IPR036390">
    <property type="entry name" value="WH_DNA-bd_sf"/>
</dbReference>
<dbReference type="Proteomes" id="UP000252038">
    <property type="component" value="Chromosome"/>
</dbReference>
<dbReference type="InterPro" id="IPR036388">
    <property type="entry name" value="WH-like_DNA-bd_sf"/>
</dbReference>